<dbReference type="Proteomes" id="UP000469950">
    <property type="component" value="Unassembled WGS sequence"/>
</dbReference>
<dbReference type="Proteomes" id="UP000253065">
    <property type="component" value="Unassembled WGS sequence"/>
</dbReference>
<dbReference type="EMBL" id="QPJB01000005">
    <property type="protein sequence ID" value="RCW34771.1"/>
    <property type="molecule type" value="Genomic_DNA"/>
</dbReference>
<proteinExistence type="predicted"/>
<dbReference type="EMBL" id="WBMP01000003">
    <property type="protein sequence ID" value="KAE8546785.1"/>
    <property type="molecule type" value="Genomic_DNA"/>
</dbReference>
<dbReference type="Proteomes" id="UP000252795">
    <property type="component" value="Unassembled WGS sequence"/>
</dbReference>
<organism evidence="3 5">
    <name type="scientific">Marinobacter nauticus</name>
    <name type="common">Marinobacter hydrocarbonoclasticus</name>
    <name type="synonym">Marinobacter aquaeolei</name>
    <dbReference type="NCBI Taxonomy" id="2743"/>
    <lineage>
        <taxon>Bacteria</taxon>
        <taxon>Pseudomonadati</taxon>
        <taxon>Pseudomonadota</taxon>
        <taxon>Gammaproteobacteria</taxon>
        <taxon>Pseudomonadales</taxon>
        <taxon>Marinobacteraceae</taxon>
        <taxon>Marinobacter</taxon>
    </lineage>
</organism>
<evidence type="ECO:0000313" key="5">
    <source>
        <dbReference type="Proteomes" id="UP000252795"/>
    </source>
</evidence>
<dbReference type="EMBL" id="QPJI01000011">
    <property type="protein sequence ID" value="RCW65973.1"/>
    <property type="molecule type" value="Genomic_DNA"/>
</dbReference>
<protein>
    <submittedName>
        <fullName evidence="3">Uncharacterized protein</fullName>
    </submittedName>
</protein>
<comment type="caution">
    <text evidence="3">The sequence shown here is derived from an EMBL/GenBank/DDBJ whole genome shotgun (WGS) entry which is preliminary data.</text>
</comment>
<gene>
    <name evidence="3" type="ORF">DET51_105146</name>
    <name evidence="4" type="ORF">DET61_11175</name>
    <name evidence="2" type="ORF">DET64_105147</name>
    <name evidence="1" type="ORF">F6453_1026</name>
</gene>
<evidence type="ECO:0000313" key="2">
    <source>
        <dbReference type="EMBL" id="RBP74022.1"/>
    </source>
</evidence>
<reference evidence="5 7" key="1">
    <citation type="submission" date="2018-07" db="EMBL/GenBank/DDBJ databases">
        <title>Freshwater and sediment microbial communities from various areas in North America, analyzing microbe dynamics in response to fracking.</title>
        <authorList>
            <person name="Lamendella R."/>
        </authorList>
    </citation>
    <scope>NUCLEOTIDE SEQUENCE [LARGE SCALE GENOMIC DNA]</scope>
    <source>
        <strain evidence="4 7">105B</strain>
        <strain evidence="3 5">114E</strain>
        <strain evidence="2 6">114E_o</strain>
    </source>
</reference>
<name>A0A368V6X4_MARNT</name>
<sequence length="43" mass="4946">MKKKDAFVNLFLNETCRKKGADSVSAGNYLISRQTYFNFGLRL</sequence>
<dbReference type="AlphaFoldDB" id="A0A368V6X4"/>
<evidence type="ECO:0000313" key="6">
    <source>
        <dbReference type="Proteomes" id="UP000253065"/>
    </source>
</evidence>
<dbReference type="EMBL" id="QNSA01000005">
    <property type="protein sequence ID" value="RBP74022.1"/>
    <property type="molecule type" value="Genomic_DNA"/>
</dbReference>
<dbReference type="Proteomes" id="UP000253647">
    <property type="component" value="Unassembled WGS sequence"/>
</dbReference>
<evidence type="ECO:0000313" key="4">
    <source>
        <dbReference type="EMBL" id="RCW65973.1"/>
    </source>
</evidence>
<evidence type="ECO:0000313" key="8">
    <source>
        <dbReference type="Proteomes" id="UP000469950"/>
    </source>
</evidence>
<reference evidence="1 8" key="2">
    <citation type="submission" date="2019-10" db="EMBL/GenBank/DDBJ databases">
        <title>Draft genome sequence of Marinobacter hydrocarbonoclasticus NCT7M from the microbiome of the marine copepod.</title>
        <authorList>
            <person name="Nuttall R."/>
            <person name="Sharma G."/>
            <person name="Moisander P."/>
        </authorList>
    </citation>
    <scope>NUCLEOTIDE SEQUENCE [LARGE SCALE GENOMIC DNA]</scope>
    <source>
        <strain evidence="1 8">NCT7M</strain>
    </source>
</reference>
<keyword evidence="6" id="KW-1185">Reference proteome</keyword>
<evidence type="ECO:0000313" key="1">
    <source>
        <dbReference type="EMBL" id="KAE8546785.1"/>
    </source>
</evidence>
<accession>A0A368V6X4</accession>
<evidence type="ECO:0000313" key="3">
    <source>
        <dbReference type="EMBL" id="RCW34771.1"/>
    </source>
</evidence>
<evidence type="ECO:0000313" key="7">
    <source>
        <dbReference type="Proteomes" id="UP000253647"/>
    </source>
</evidence>